<feature type="region of interest" description="Disordered" evidence="1">
    <location>
        <begin position="39"/>
        <end position="83"/>
    </location>
</feature>
<feature type="compositionally biased region" description="Basic and acidic residues" evidence="1">
    <location>
        <begin position="47"/>
        <end position="59"/>
    </location>
</feature>
<dbReference type="EMBL" id="JADYXP020000004">
    <property type="protein sequence ID" value="KAL0125920.1"/>
    <property type="molecule type" value="Genomic_DNA"/>
</dbReference>
<evidence type="ECO:0000256" key="1">
    <source>
        <dbReference type="SAM" id="MobiDB-lite"/>
    </source>
</evidence>
<protein>
    <submittedName>
        <fullName evidence="2">Uncharacterized protein</fullName>
    </submittedName>
</protein>
<organism evidence="2 3">
    <name type="scientific">Cardiocondyla obscurior</name>
    <dbReference type="NCBI Taxonomy" id="286306"/>
    <lineage>
        <taxon>Eukaryota</taxon>
        <taxon>Metazoa</taxon>
        <taxon>Ecdysozoa</taxon>
        <taxon>Arthropoda</taxon>
        <taxon>Hexapoda</taxon>
        <taxon>Insecta</taxon>
        <taxon>Pterygota</taxon>
        <taxon>Neoptera</taxon>
        <taxon>Endopterygota</taxon>
        <taxon>Hymenoptera</taxon>
        <taxon>Apocrita</taxon>
        <taxon>Aculeata</taxon>
        <taxon>Formicoidea</taxon>
        <taxon>Formicidae</taxon>
        <taxon>Myrmicinae</taxon>
        <taxon>Cardiocondyla</taxon>
    </lineage>
</organism>
<dbReference type="Proteomes" id="UP001430953">
    <property type="component" value="Unassembled WGS sequence"/>
</dbReference>
<gene>
    <name evidence="2" type="ORF">PUN28_004770</name>
</gene>
<reference evidence="2 3" key="1">
    <citation type="submission" date="2023-03" db="EMBL/GenBank/DDBJ databases">
        <title>High recombination rates correlate with genetic variation in Cardiocondyla obscurior ants.</title>
        <authorList>
            <person name="Errbii M."/>
        </authorList>
    </citation>
    <scope>NUCLEOTIDE SEQUENCE [LARGE SCALE GENOMIC DNA]</scope>
    <source>
        <strain evidence="2">Alpha-2009</strain>
        <tissue evidence="2">Whole body</tissue>
    </source>
</reference>
<name>A0AAW2GEE7_9HYME</name>
<dbReference type="AlphaFoldDB" id="A0AAW2GEE7"/>
<proteinExistence type="predicted"/>
<comment type="caution">
    <text evidence="2">The sequence shown here is derived from an EMBL/GenBank/DDBJ whole genome shotgun (WGS) entry which is preliminary data.</text>
</comment>
<evidence type="ECO:0000313" key="2">
    <source>
        <dbReference type="EMBL" id="KAL0125920.1"/>
    </source>
</evidence>
<evidence type="ECO:0000313" key="3">
    <source>
        <dbReference type="Proteomes" id="UP001430953"/>
    </source>
</evidence>
<keyword evidence="3" id="KW-1185">Reference proteome</keyword>
<feature type="compositionally biased region" description="Basic and acidic residues" evidence="1">
    <location>
        <begin position="67"/>
        <end position="83"/>
    </location>
</feature>
<sequence>MEIRLSFGAGFIACFSDINGPKCQGRLSLLQRGCSGSISRRTLTGTSEKETTTHRSGENEREEEAVETARRKGSFEKQGTRVH</sequence>
<accession>A0AAW2GEE7</accession>